<protein>
    <submittedName>
        <fullName evidence="2">Uncharacterized protein</fullName>
    </submittedName>
</protein>
<feature type="region of interest" description="Disordered" evidence="1">
    <location>
        <begin position="1"/>
        <end position="41"/>
    </location>
</feature>
<sequence>MPHLTRSTPGTAVGTSHGPHTARTPQGCGPCPDTPESDTHA</sequence>
<feature type="compositionally biased region" description="Polar residues" evidence="1">
    <location>
        <begin position="1"/>
        <end position="14"/>
    </location>
</feature>
<evidence type="ECO:0000256" key="1">
    <source>
        <dbReference type="SAM" id="MobiDB-lite"/>
    </source>
</evidence>
<comment type="caution">
    <text evidence="2">The sequence shown here is derived from an EMBL/GenBank/DDBJ whole genome shotgun (WGS) entry which is preliminary data.</text>
</comment>
<reference evidence="2 3" key="1">
    <citation type="submission" date="2020-08" db="EMBL/GenBank/DDBJ databases">
        <title>Genomic Encyclopedia of Type Strains, Phase III (KMG-III): the genomes of soil and plant-associated and newly described type strains.</title>
        <authorList>
            <person name="Whitman W."/>
        </authorList>
    </citation>
    <scope>NUCLEOTIDE SEQUENCE [LARGE SCALE GENOMIC DNA]</scope>
    <source>
        <strain evidence="2 3">SFB5A</strain>
    </source>
</reference>
<dbReference type="RefSeq" id="WP_281402405.1">
    <property type="nucleotide sequence ID" value="NZ_JACHJY010000013.1"/>
</dbReference>
<evidence type="ECO:0000313" key="2">
    <source>
        <dbReference type="EMBL" id="MBB4986618.1"/>
    </source>
</evidence>
<proteinExistence type="predicted"/>
<dbReference type="EMBL" id="JACHJY010000013">
    <property type="protein sequence ID" value="MBB4986618.1"/>
    <property type="molecule type" value="Genomic_DNA"/>
</dbReference>
<evidence type="ECO:0000313" key="3">
    <source>
        <dbReference type="Proteomes" id="UP000582643"/>
    </source>
</evidence>
<accession>A0A7W7U7R0</accession>
<keyword evidence="3" id="KW-1185">Reference proteome</keyword>
<name>A0A7W7U7R0_9ACTN</name>
<organism evidence="2 3">
    <name type="scientific">Streptomyces nymphaeiformis</name>
    <dbReference type="NCBI Taxonomy" id="2663842"/>
    <lineage>
        <taxon>Bacteria</taxon>
        <taxon>Bacillati</taxon>
        <taxon>Actinomycetota</taxon>
        <taxon>Actinomycetes</taxon>
        <taxon>Kitasatosporales</taxon>
        <taxon>Streptomycetaceae</taxon>
        <taxon>Streptomyces</taxon>
    </lineage>
</organism>
<dbReference type="AlphaFoldDB" id="A0A7W7U7R0"/>
<gene>
    <name evidence="2" type="ORF">GGE06_007586</name>
</gene>
<dbReference type="Proteomes" id="UP000582643">
    <property type="component" value="Unassembled WGS sequence"/>
</dbReference>